<protein>
    <submittedName>
        <fullName evidence="1">Uncharacterized protein</fullName>
    </submittedName>
</protein>
<reference evidence="1" key="1">
    <citation type="journal article" date="2014" name="Front. Microbiol.">
        <title>High frequency of phylogenetically diverse reductive dehalogenase-homologous genes in deep subseafloor sedimentary metagenomes.</title>
        <authorList>
            <person name="Kawai M."/>
            <person name="Futagami T."/>
            <person name="Toyoda A."/>
            <person name="Takaki Y."/>
            <person name="Nishi S."/>
            <person name="Hori S."/>
            <person name="Arai W."/>
            <person name="Tsubouchi T."/>
            <person name="Morono Y."/>
            <person name="Uchiyama I."/>
            <person name="Ito T."/>
            <person name="Fujiyama A."/>
            <person name="Inagaki F."/>
            <person name="Takami H."/>
        </authorList>
    </citation>
    <scope>NUCLEOTIDE SEQUENCE</scope>
    <source>
        <strain evidence="1">Expedition CK06-06</strain>
    </source>
</reference>
<gene>
    <name evidence="1" type="ORF">S06H3_47987</name>
</gene>
<organism evidence="1">
    <name type="scientific">marine sediment metagenome</name>
    <dbReference type="NCBI Taxonomy" id="412755"/>
    <lineage>
        <taxon>unclassified sequences</taxon>
        <taxon>metagenomes</taxon>
        <taxon>ecological metagenomes</taxon>
    </lineage>
</organism>
<accession>X1P7R4</accession>
<sequence length="69" mass="8044">SVINSNRWKKWLLDSETGKDFPELSGDRQKWLLQTCSRYIWAQNAVVEARSKLYKNLKNQDMGGEIEGI</sequence>
<evidence type="ECO:0000313" key="1">
    <source>
        <dbReference type="EMBL" id="GAI38476.1"/>
    </source>
</evidence>
<dbReference type="Gene3D" id="1.10.400.20">
    <property type="entry name" value="putative tagatose 6-phosphate kinase domain like"/>
    <property type="match status" value="1"/>
</dbReference>
<name>X1P7R4_9ZZZZ</name>
<dbReference type="AlphaFoldDB" id="X1P7R4"/>
<dbReference type="EMBL" id="BARV01030186">
    <property type="protein sequence ID" value="GAI38476.1"/>
    <property type="molecule type" value="Genomic_DNA"/>
</dbReference>
<comment type="caution">
    <text evidence="1">The sequence shown here is derived from an EMBL/GenBank/DDBJ whole genome shotgun (WGS) entry which is preliminary data.</text>
</comment>
<proteinExistence type="predicted"/>
<feature type="non-terminal residue" evidence="1">
    <location>
        <position position="1"/>
    </location>
</feature>